<feature type="compositionally biased region" description="Polar residues" evidence="1">
    <location>
        <begin position="127"/>
        <end position="141"/>
    </location>
</feature>
<comment type="caution">
    <text evidence="2">The sequence shown here is derived from an EMBL/GenBank/DDBJ whole genome shotgun (WGS) entry which is preliminary data.</text>
</comment>
<gene>
    <name evidence="2" type="ORF">HII31_02918</name>
</gene>
<sequence length="159" mass="17157">MPRAYPNGVSYGYRVVKRGCAKRASADAECPTYVKQILLSGELSLSSKATELVKFCSKQRDSVDAFSPGTNTDLKTVCGAHVIVSVNQKTPDSASLDVLKDLQKARKTLHELTQLENRFSLPCGHCGQTSPQSSRGGSTVVRQAENDRRGTKDDAPAAQ</sequence>
<feature type="compositionally biased region" description="Basic and acidic residues" evidence="1">
    <location>
        <begin position="144"/>
        <end position="159"/>
    </location>
</feature>
<dbReference type="EMBL" id="JABCIY010000037">
    <property type="protein sequence ID" value="KAF7195783.1"/>
    <property type="molecule type" value="Genomic_DNA"/>
</dbReference>
<feature type="region of interest" description="Disordered" evidence="1">
    <location>
        <begin position="126"/>
        <end position="159"/>
    </location>
</feature>
<name>A0A8H6RR19_9PEZI</name>
<proteinExistence type="predicted"/>
<accession>A0A8H6RR19</accession>
<organism evidence="2 3">
    <name type="scientific">Pseudocercospora fuligena</name>
    <dbReference type="NCBI Taxonomy" id="685502"/>
    <lineage>
        <taxon>Eukaryota</taxon>
        <taxon>Fungi</taxon>
        <taxon>Dikarya</taxon>
        <taxon>Ascomycota</taxon>
        <taxon>Pezizomycotina</taxon>
        <taxon>Dothideomycetes</taxon>
        <taxon>Dothideomycetidae</taxon>
        <taxon>Mycosphaerellales</taxon>
        <taxon>Mycosphaerellaceae</taxon>
        <taxon>Pseudocercospora</taxon>
    </lineage>
</organism>
<evidence type="ECO:0000313" key="2">
    <source>
        <dbReference type="EMBL" id="KAF7195783.1"/>
    </source>
</evidence>
<evidence type="ECO:0000256" key="1">
    <source>
        <dbReference type="SAM" id="MobiDB-lite"/>
    </source>
</evidence>
<protein>
    <submittedName>
        <fullName evidence="2">Uncharacterized protein</fullName>
    </submittedName>
</protein>
<keyword evidence="3" id="KW-1185">Reference proteome</keyword>
<dbReference type="Proteomes" id="UP000660729">
    <property type="component" value="Unassembled WGS sequence"/>
</dbReference>
<reference evidence="2" key="1">
    <citation type="submission" date="2020-04" db="EMBL/GenBank/DDBJ databases">
        <title>Draft genome resource of the tomato pathogen Pseudocercospora fuligena.</title>
        <authorList>
            <person name="Zaccaron A."/>
        </authorList>
    </citation>
    <scope>NUCLEOTIDE SEQUENCE</scope>
    <source>
        <strain evidence="2">PF001</strain>
    </source>
</reference>
<dbReference type="AlphaFoldDB" id="A0A8H6RR19"/>
<evidence type="ECO:0000313" key="3">
    <source>
        <dbReference type="Proteomes" id="UP000660729"/>
    </source>
</evidence>